<dbReference type="InterPro" id="IPR050109">
    <property type="entry name" value="HTH-type_TetR-like_transc_reg"/>
</dbReference>
<evidence type="ECO:0000256" key="2">
    <source>
        <dbReference type="PROSITE-ProRule" id="PRU00335"/>
    </source>
</evidence>
<dbReference type="PRINTS" id="PR00455">
    <property type="entry name" value="HTHTETR"/>
</dbReference>
<dbReference type="SUPFAM" id="SSF48498">
    <property type="entry name" value="Tetracyclin repressor-like, C-terminal domain"/>
    <property type="match status" value="1"/>
</dbReference>
<feature type="domain" description="HTH tetR-type" evidence="3">
    <location>
        <begin position="6"/>
        <end position="66"/>
    </location>
</feature>
<dbReference type="SUPFAM" id="SSF46689">
    <property type="entry name" value="Homeodomain-like"/>
    <property type="match status" value="1"/>
</dbReference>
<sequence length="214" mass="24151">MATAKLSTKEKILTATEHLLAEHGFDAVSLRDITTSADVNVAAVNYHFGSKDKLFEAVQCRHINPVNEERLRLLEKVTKNGRVAEVREILDAFMRPFITMVKRSEMNERMFLKLMGRCMSDQQGDLPEAAIPLIQEMMEAYTSAMTAALPDMPMDQLLWRLHYSFGVMAQTLIHADTVRQLTNGACGDPDMETQLAWMIDFCYAGFVRVEGETA</sequence>
<dbReference type="PROSITE" id="PS01081">
    <property type="entry name" value="HTH_TETR_1"/>
    <property type="match status" value="1"/>
</dbReference>
<evidence type="ECO:0000313" key="4">
    <source>
        <dbReference type="EMBL" id="BDS05623.1"/>
    </source>
</evidence>
<dbReference type="AlphaFoldDB" id="A0AAT9FI12"/>
<reference evidence="4" key="1">
    <citation type="submission" date="2024-07" db="EMBL/GenBank/DDBJ databases">
        <title>Complete genome sequence of Verrucomicrobiaceae bacterium NT6N.</title>
        <authorList>
            <person name="Huang C."/>
            <person name="Takami H."/>
            <person name="Hamasaki K."/>
        </authorList>
    </citation>
    <scope>NUCLEOTIDE SEQUENCE</scope>
    <source>
        <strain evidence="4">NT6N</strain>
    </source>
</reference>
<dbReference type="InterPro" id="IPR041586">
    <property type="entry name" value="PsrA_TetR_C"/>
</dbReference>
<dbReference type="Gene3D" id="1.10.357.10">
    <property type="entry name" value="Tetracycline Repressor, domain 2"/>
    <property type="match status" value="1"/>
</dbReference>
<keyword evidence="1 2" id="KW-0238">DNA-binding</keyword>
<dbReference type="PANTHER" id="PTHR30055">
    <property type="entry name" value="HTH-TYPE TRANSCRIPTIONAL REGULATOR RUTR"/>
    <property type="match status" value="1"/>
</dbReference>
<feature type="DNA-binding region" description="H-T-H motif" evidence="2">
    <location>
        <begin position="29"/>
        <end position="48"/>
    </location>
</feature>
<dbReference type="GO" id="GO:0003700">
    <property type="term" value="F:DNA-binding transcription factor activity"/>
    <property type="evidence" value="ECO:0007669"/>
    <property type="project" value="TreeGrafter"/>
</dbReference>
<dbReference type="Pfam" id="PF00440">
    <property type="entry name" value="TetR_N"/>
    <property type="match status" value="1"/>
</dbReference>
<dbReference type="InterPro" id="IPR023772">
    <property type="entry name" value="DNA-bd_HTH_TetR-type_CS"/>
</dbReference>
<evidence type="ECO:0000256" key="1">
    <source>
        <dbReference type="ARBA" id="ARBA00023125"/>
    </source>
</evidence>
<organism evidence="4">
    <name type="scientific">Oceaniferula spumae</name>
    <dbReference type="NCBI Taxonomy" id="2979115"/>
    <lineage>
        <taxon>Bacteria</taxon>
        <taxon>Pseudomonadati</taxon>
        <taxon>Verrucomicrobiota</taxon>
        <taxon>Verrucomicrobiia</taxon>
        <taxon>Verrucomicrobiales</taxon>
        <taxon>Verrucomicrobiaceae</taxon>
        <taxon>Oceaniferula</taxon>
    </lineage>
</organism>
<dbReference type="InterPro" id="IPR001647">
    <property type="entry name" value="HTH_TetR"/>
</dbReference>
<evidence type="ECO:0000259" key="3">
    <source>
        <dbReference type="PROSITE" id="PS50977"/>
    </source>
</evidence>
<dbReference type="PROSITE" id="PS50977">
    <property type="entry name" value="HTH_TETR_2"/>
    <property type="match status" value="1"/>
</dbReference>
<proteinExistence type="predicted"/>
<dbReference type="GO" id="GO:0000976">
    <property type="term" value="F:transcription cis-regulatory region binding"/>
    <property type="evidence" value="ECO:0007669"/>
    <property type="project" value="TreeGrafter"/>
</dbReference>
<dbReference type="InterPro" id="IPR009057">
    <property type="entry name" value="Homeodomain-like_sf"/>
</dbReference>
<accession>A0AAT9FI12</accession>
<protein>
    <submittedName>
        <fullName evidence="4">TetR family transcriptional regulator</fullName>
    </submittedName>
</protein>
<dbReference type="Pfam" id="PF17939">
    <property type="entry name" value="TetR_C_30"/>
    <property type="match status" value="1"/>
</dbReference>
<name>A0AAT9FI12_9BACT</name>
<dbReference type="InterPro" id="IPR036271">
    <property type="entry name" value="Tet_transcr_reg_TetR-rel_C_sf"/>
</dbReference>
<dbReference type="PANTHER" id="PTHR30055:SF219">
    <property type="entry name" value="TRANSCRIPTIONAL REGULATORY PROTEIN"/>
    <property type="match status" value="1"/>
</dbReference>
<dbReference type="EMBL" id="AP026866">
    <property type="protein sequence ID" value="BDS05623.1"/>
    <property type="molecule type" value="Genomic_DNA"/>
</dbReference>
<gene>
    <name evidence="4" type="ORF">NT6N_06630</name>
</gene>
<dbReference type="KEGG" id="osu:NT6N_06630"/>